<organism evidence="2 3">
    <name type="scientific">Thalassiosira oceanica</name>
    <name type="common">Marine diatom</name>
    <dbReference type="NCBI Taxonomy" id="159749"/>
    <lineage>
        <taxon>Eukaryota</taxon>
        <taxon>Sar</taxon>
        <taxon>Stramenopiles</taxon>
        <taxon>Ochrophyta</taxon>
        <taxon>Bacillariophyta</taxon>
        <taxon>Coscinodiscophyceae</taxon>
        <taxon>Thalassiosirophycidae</taxon>
        <taxon>Thalassiosirales</taxon>
        <taxon>Thalassiosiraceae</taxon>
        <taxon>Thalassiosira</taxon>
    </lineage>
</organism>
<dbReference type="EMBL" id="AGNL01006947">
    <property type="protein sequence ID" value="EJK71665.1"/>
    <property type="molecule type" value="Genomic_DNA"/>
</dbReference>
<feature type="non-terminal residue" evidence="2">
    <location>
        <position position="303"/>
    </location>
</feature>
<evidence type="ECO:0000313" key="2">
    <source>
        <dbReference type="EMBL" id="EJK71665.1"/>
    </source>
</evidence>
<gene>
    <name evidence="2" type="ORF">THAOC_06872</name>
</gene>
<protein>
    <submittedName>
        <fullName evidence="2">Uncharacterized protein</fullName>
    </submittedName>
</protein>
<name>K0T1Q1_THAOC</name>
<keyword evidence="3" id="KW-1185">Reference proteome</keyword>
<evidence type="ECO:0000256" key="1">
    <source>
        <dbReference type="SAM" id="MobiDB-lite"/>
    </source>
</evidence>
<accession>K0T1Q1</accession>
<evidence type="ECO:0000313" key="3">
    <source>
        <dbReference type="Proteomes" id="UP000266841"/>
    </source>
</evidence>
<sequence length="303" mass="32221">MVCNAIVDMGVHMIEYHSDSGKCACLVDREDAAMAHTNVPFPYATELGLGQGPVADTRYEAGTCRTKSEALPPKANEVQEELFVVSDYWDLADKTMAERYFQSSYLEATLTSSKVRFTASTPVAAAFGVSVRSVSHQPPPLRFSPAPKQSQADEGRRRAGCVALPPRRGAPAVLPYSTRRRRTCLVPDDAMSAAVDRQWRWCLDAASRLAAANGGHGVSSGSGGAAASWSGEGVSQGGGSSGRCAALKWVGAPLKWVGAPLKRVGAALKWVGGLNTAMDIYGIALLPMVELLREAEPDLLRAV</sequence>
<dbReference type="AlphaFoldDB" id="K0T1Q1"/>
<feature type="region of interest" description="Disordered" evidence="1">
    <location>
        <begin position="136"/>
        <end position="158"/>
    </location>
</feature>
<reference evidence="2 3" key="1">
    <citation type="journal article" date="2012" name="Genome Biol.">
        <title>Genome and low-iron response of an oceanic diatom adapted to chronic iron limitation.</title>
        <authorList>
            <person name="Lommer M."/>
            <person name="Specht M."/>
            <person name="Roy A.S."/>
            <person name="Kraemer L."/>
            <person name="Andreson R."/>
            <person name="Gutowska M.A."/>
            <person name="Wolf J."/>
            <person name="Bergner S.V."/>
            <person name="Schilhabel M.B."/>
            <person name="Klostermeier U.C."/>
            <person name="Beiko R.G."/>
            <person name="Rosenstiel P."/>
            <person name="Hippler M."/>
            <person name="Laroche J."/>
        </authorList>
    </citation>
    <scope>NUCLEOTIDE SEQUENCE [LARGE SCALE GENOMIC DNA]</scope>
    <source>
        <strain evidence="2 3">CCMP1005</strain>
    </source>
</reference>
<dbReference type="Proteomes" id="UP000266841">
    <property type="component" value="Unassembled WGS sequence"/>
</dbReference>
<comment type="caution">
    <text evidence="2">The sequence shown here is derived from an EMBL/GenBank/DDBJ whole genome shotgun (WGS) entry which is preliminary data.</text>
</comment>
<proteinExistence type="predicted"/>